<keyword evidence="5 9" id="KW-0732">Signal</keyword>
<organism evidence="10 11">
    <name type="scientific">Ochrobactrum soli</name>
    <dbReference type="NCBI Taxonomy" id="2448455"/>
    <lineage>
        <taxon>Bacteria</taxon>
        <taxon>Pseudomonadati</taxon>
        <taxon>Pseudomonadota</taxon>
        <taxon>Alphaproteobacteria</taxon>
        <taxon>Hyphomicrobiales</taxon>
        <taxon>Brucellaceae</taxon>
        <taxon>Brucella/Ochrobactrum group</taxon>
        <taxon>Ochrobactrum</taxon>
    </lineage>
</organism>
<keyword evidence="11" id="KW-1185">Reference proteome</keyword>
<keyword evidence="6" id="KW-0574">Periplasm</keyword>
<comment type="subcellular location">
    <subcellularLocation>
        <location evidence="1">Periplasm</location>
    </subcellularLocation>
</comment>
<evidence type="ECO:0000256" key="2">
    <source>
        <dbReference type="ARBA" id="ARBA00008520"/>
    </source>
</evidence>
<dbReference type="Proteomes" id="UP000574931">
    <property type="component" value="Unassembled WGS sequence"/>
</dbReference>
<dbReference type="InterPro" id="IPR006059">
    <property type="entry name" value="SBP"/>
</dbReference>
<evidence type="ECO:0000256" key="3">
    <source>
        <dbReference type="ARBA" id="ARBA00022448"/>
    </source>
</evidence>
<keyword evidence="3" id="KW-0813">Transport</keyword>
<proteinExistence type="inferred from homology"/>
<gene>
    <name evidence="10" type="ORF">HKX02_06125</name>
</gene>
<evidence type="ECO:0000256" key="6">
    <source>
        <dbReference type="ARBA" id="ARBA00022764"/>
    </source>
</evidence>
<evidence type="ECO:0000256" key="8">
    <source>
        <dbReference type="ARBA" id="ARBA00049753"/>
    </source>
</evidence>
<feature type="chain" id="PRO_5032285146" description="Probable sugar-binding periplasmic protein" evidence="9">
    <location>
        <begin position="26"/>
        <end position="417"/>
    </location>
</feature>
<keyword evidence="4" id="KW-0762">Sugar transport</keyword>
<dbReference type="PANTHER" id="PTHR43649">
    <property type="entry name" value="ARABINOSE-BINDING PROTEIN-RELATED"/>
    <property type="match status" value="1"/>
</dbReference>
<dbReference type="AlphaFoldDB" id="A0A849KE41"/>
<evidence type="ECO:0000256" key="1">
    <source>
        <dbReference type="ARBA" id="ARBA00004418"/>
    </source>
</evidence>
<comment type="similarity">
    <text evidence="2">Belongs to the bacterial solute-binding protein 1 family.</text>
</comment>
<evidence type="ECO:0000313" key="10">
    <source>
        <dbReference type="EMBL" id="NNU59835.1"/>
    </source>
</evidence>
<dbReference type="EMBL" id="JABFCY010000002">
    <property type="protein sequence ID" value="NNU59835.1"/>
    <property type="molecule type" value="Genomic_DNA"/>
</dbReference>
<dbReference type="GO" id="GO:0042597">
    <property type="term" value="C:periplasmic space"/>
    <property type="evidence" value="ECO:0007669"/>
    <property type="project" value="UniProtKB-SubCell"/>
</dbReference>
<accession>A0A849KE41</accession>
<evidence type="ECO:0000313" key="11">
    <source>
        <dbReference type="Proteomes" id="UP000574931"/>
    </source>
</evidence>
<dbReference type="Gene3D" id="3.40.190.10">
    <property type="entry name" value="Periplasmic binding protein-like II"/>
    <property type="match status" value="2"/>
</dbReference>
<evidence type="ECO:0000256" key="4">
    <source>
        <dbReference type="ARBA" id="ARBA00022597"/>
    </source>
</evidence>
<comment type="function">
    <text evidence="7">Part of a binding-protein-dependent transport system for a sugar.</text>
</comment>
<evidence type="ECO:0000256" key="7">
    <source>
        <dbReference type="ARBA" id="ARBA00049629"/>
    </source>
</evidence>
<evidence type="ECO:0000256" key="5">
    <source>
        <dbReference type="ARBA" id="ARBA00022729"/>
    </source>
</evidence>
<evidence type="ECO:0000256" key="9">
    <source>
        <dbReference type="SAM" id="SignalP"/>
    </source>
</evidence>
<comment type="caution">
    <text evidence="10">The sequence shown here is derived from an EMBL/GenBank/DDBJ whole genome shotgun (WGS) entry which is preliminary data.</text>
</comment>
<name>A0A849KE41_9HYPH</name>
<dbReference type="Pfam" id="PF01547">
    <property type="entry name" value="SBP_bac_1"/>
    <property type="match status" value="1"/>
</dbReference>
<sequence length="417" mass="44979">MRMRLMTGMLLAGVSILGGANLAQAEESVEVLHYWTSGGEAAALNLLKENLQKQGIGWVDMPVAGGAGEAAMTTLRARVTAGNAPAAVQMQGFDILDWAEQGVLGNLDEVADKEGWDKVIPPAIQRFSKYDGHWIAAPVNVHSTNWAWYNKAALDKAGGKVPQNWDELVALLDKFKEQGITPIAHGGQPWQEALIFTSVVMSFGPDFYKKALIDLDPEALKSDTMKQVFERMSKLRTYVDDNFSGRDWNLASSMVIDDKAGVQFMGDWAKGEFTKAGKKPGADFVCGRFPGTEGSVAFNADQFAVFEVGEDKRKAQLALAAAVEDVNFQSAFNVVKGSAPARTDVPTTAFDECGQKAIKDLAAADKSGSLLGSFSQSHAQPTAIKNAMFDVITRQFNGQLTADQAVEELSSAIDMAK</sequence>
<dbReference type="SUPFAM" id="SSF53850">
    <property type="entry name" value="Periplasmic binding protein-like II"/>
    <property type="match status" value="1"/>
</dbReference>
<dbReference type="InterPro" id="IPR050490">
    <property type="entry name" value="Bact_solute-bd_prot1"/>
</dbReference>
<dbReference type="PANTHER" id="PTHR43649:SF28">
    <property type="entry name" value="BINDING PROTEIN COMPONENT OF ABC SUGAR TRANSPORTER-RELATED"/>
    <property type="match status" value="1"/>
</dbReference>
<protein>
    <recommendedName>
        <fullName evidence="8">Probable sugar-binding periplasmic protein</fullName>
    </recommendedName>
</protein>
<feature type="signal peptide" evidence="9">
    <location>
        <begin position="1"/>
        <end position="25"/>
    </location>
</feature>
<reference evidence="10 11" key="1">
    <citation type="submission" date="2020-05" db="EMBL/GenBank/DDBJ databases">
        <title>Draft Genome Sequence of Ochrobactrum soli Isolated from Stable Fly Gut.</title>
        <authorList>
            <person name="Pileggi M.T."/>
            <person name="Vazhakkala L.J."/>
            <person name="Wong C.N."/>
        </authorList>
    </citation>
    <scope>NUCLEOTIDE SEQUENCE [LARGE SCALE GENOMIC DNA]</scope>
    <source>
        <strain evidence="10 11">MTP-C0764</strain>
    </source>
</reference>